<name>M1XNT4_NATM8</name>
<dbReference type="EMBL" id="HF582854">
    <property type="protein sequence ID" value="CCQ35617.1"/>
    <property type="molecule type" value="Genomic_DNA"/>
</dbReference>
<sequence length="277" mass="28345">MPSTEWSYDAATSRSLRLLSHLPVAAFGGVFLPAAGASVAFVLADPGVLRSPFVLLVALLALVGGPTSLLYLWPMLADPDQRPTRSAFSGTDRSLFTARSVVAAAVAGALAVVALVAVGAPFEAVYGLVVGCVFSPILVAVATTTGQLDDGELTINRREVPLHRLTGVRSIRVRGVVVLWLFYAPRSGLFVPRAAAVPADAGVGAIRGALEAGIEADPELEPPDRAVQAVGVVMGALFLAFGAAAYVALDEPAVGLYVAAVAGGMGAFLCLLGIRGV</sequence>
<feature type="transmembrane region" description="Helical" evidence="1">
    <location>
        <begin position="254"/>
        <end position="274"/>
    </location>
</feature>
<evidence type="ECO:0000256" key="1">
    <source>
        <dbReference type="SAM" id="Phobius"/>
    </source>
</evidence>
<organism evidence="2 3">
    <name type="scientific">Natronomonas moolapensis (strain DSM 18674 / CECT 7526 / JCM 14361 / 8.8.11)</name>
    <dbReference type="NCBI Taxonomy" id="268739"/>
    <lineage>
        <taxon>Archaea</taxon>
        <taxon>Methanobacteriati</taxon>
        <taxon>Methanobacteriota</taxon>
        <taxon>Stenosarchaea group</taxon>
        <taxon>Halobacteria</taxon>
        <taxon>Halobacteriales</taxon>
        <taxon>Natronomonadaceae</taxon>
        <taxon>Natronomonas</taxon>
    </lineage>
</organism>
<dbReference type="Proteomes" id="UP000011867">
    <property type="component" value="Chromosome"/>
</dbReference>
<dbReference type="RefSeq" id="WP_015408462.1">
    <property type="nucleotide sequence ID" value="NC_020388.1"/>
</dbReference>
<keyword evidence="1" id="KW-0472">Membrane</keyword>
<dbReference type="STRING" id="268739.Nmlp_1413"/>
<dbReference type="KEGG" id="nmo:Nmlp_1413"/>
<gene>
    <name evidence="2" type="ordered locus">Nmlp_1413</name>
</gene>
<feature type="transmembrane region" description="Helical" evidence="1">
    <location>
        <begin position="94"/>
        <end position="118"/>
    </location>
</feature>
<dbReference type="OrthoDB" id="275827at2157"/>
<evidence type="ECO:0000313" key="2">
    <source>
        <dbReference type="EMBL" id="CCQ35617.1"/>
    </source>
</evidence>
<feature type="transmembrane region" description="Helical" evidence="1">
    <location>
        <begin position="124"/>
        <end position="148"/>
    </location>
</feature>
<feature type="transmembrane region" description="Helical" evidence="1">
    <location>
        <begin position="229"/>
        <end position="248"/>
    </location>
</feature>
<protein>
    <submittedName>
        <fullName evidence="2">Uncharacterized protein</fullName>
    </submittedName>
</protein>
<keyword evidence="1" id="KW-0812">Transmembrane</keyword>
<evidence type="ECO:0000313" key="3">
    <source>
        <dbReference type="Proteomes" id="UP000011867"/>
    </source>
</evidence>
<dbReference type="AlphaFoldDB" id="M1XNT4"/>
<feature type="transmembrane region" description="Helical" evidence="1">
    <location>
        <begin position="21"/>
        <end position="41"/>
    </location>
</feature>
<proteinExistence type="predicted"/>
<reference evidence="2 3" key="1">
    <citation type="journal article" date="2013" name="Genome Announc.">
        <title>Genome of the haloarchaeon Natronomonas moolapensis, a neutrophilic member of a previously haloalkaliphilic genus.</title>
        <authorList>
            <person name="Dyall-Smith M.L."/>
            <person name="Pfeiffer F."/>
            <person name="Oberwinkler T."/>
            <person name="Klee K."/>
            <person name="Rampp M."/>
            <person name="Palm P."/>
            <person name="Gross K."/>
            <person name="Schuster S.C."/>
            <person name="Oesterhelt D."/>
        </authorList>
    </citation>
    <scope>NUCLEOTIDE SEQUENCE [LARGE SCALE GENOMIC DNA]</scope>
    <source>
        <strain evidence="3">DSM 18674 / JCM 14361 / 8.8.11</strain>
    </source>
</reference>
<feature type="transmembrane region" description="Helical" evidence="1">
    <location>
        <begin position="53"/>
        <end position="73"/>
    </location>
</feature>
<dbReference type="GeneID" id="14652580"/>
<accession>M1XNT4</accession>
<dbReference type="HOGENOM" id="CLU_910951_0_0_2"/>
<dbReference type="eggNOG" id="arCOG11073">
    <property type="taxonomic scope" value="Archaea"/>
</dbReference>
<keyword evidence="1" id="KW-1133">Transmembrane helix</keyword>
<keyword evidence="3" id="KW-1185">Reference proteome</keyword>